<dbReference type="Pfam" id="PF01527">
    <property type="entry name" value="HTH_Tnp_1"/>
    <property type="match status" value="1"/>
</dbReference>
<gene>
    <name evidence="1" type="ORF">HHL27_22030</name>
</gene>
<dbReference type="RefSeq" id="WP_169495506.1">
    <property type="nucleotide sequence ID" value="NZ_JABBGM010000033.1"/>
</dbReference>
<dbReference type="PANTHER" id="PTHR37936:SF3">
    <property type="entry name" value="TRANSPOSASE INSC FOR INSERTION ELEMENT IS2A-RELATED"/>
    <property type="match status" value="1"/>
</dbReference>
<comment type="caution">
    <text evidence="1">The sequence shown here is derived from an EMBL/GenBank/DDBJ whole genome shotgun (WGS) entry which is preliminary data.</text>
</comment>
<evidence type="ECO:0000313" key="1">
    <source>
        <dbReference type="EMBL" id="NML96324.1"/>
    </source>
</evidence>
<dbReference type="AlphaFoldDB" id="A0A7Y0GCT2"/>
<dbReference type="InterPro" id="IPR002514">
    <property type="entry name" value="Transposase_8"/>
</dbReference>
<organism evidence="1 2">
    <name type="scientific">Novosphingobium olei</name>
    <dbReference type="NCBI Taxonomy" id="2728851"/>
    <lineage>
        <taxon>Bacteria</taxon>
        <taxon>Pseudomonadati</taxon>
        <taxon>Pseudomonadota</taxon>
        <taxon>Alphaproteobacteria</taxon>
        <taxon>Sphingomonadales</taxon>
        <taxon>Sphingomonadaceae</taxon>
        <taxon>Novosphingobium</taxon>
    </lineage>
</organism>
<dbReference type="EMBL" id="JABBGM010000033">
    <property type="protein sequence ID" value="NML96324.1"/>
    <property type="molecule type" value="Genomic_DNA"/>
</dbReference>
<dbReference type="GO" id="GO:0004803">
    <property type="term" value="F:transposase activity"/>
    <property type="evidence" value="ECO:0007669"/>
    <property type="project" value="InterPro"/>
</dbReference>
<dbReference type="NCBIfam" id="NF047595">
    <property type="entry name" value="IS66_ISRel24_TnpA"/>
    <property type="match status" value="1"/>
</dbReference>
<dbReference type="Proteomes" id="UP000583556">
    <property type="component" value="Unassembled WGS sequence"/>
</dbReference>
<accession>A0A7Y0GCT2</accession>
<keyword evidence="2" id="KW-1185">Reference proteome</keyword>
<dbReference type="PANTHER" id="PTHR37936">
    <property type="entry name" value="TRANSPOSASE INSC FOR INSERTION ELEMENT IS2A-RELATED"/>
    <property type="match status" value="1"/>
</dbReference>
<reference evidence="1 2" key="1">
    <citation type="submission" date="2020-04" db="EMBL/GenBank/DDBJ databases">
        <title>Novosphingobium sp. TW-4 isolated from soil.</title>
        <authorList>
            <person name="Dahal R.H."/>
            <person name="Chaudhary D.K."/>
        </authorList>
    </citation>
    <scope>NUCLEOTIDE SEQUENCE [LARGE SCALE GENOMIC DNA]</scope>
    <source>
        <strain evidence="1 2">TW-4</strain>
    </source>
</reference>
<sequence length="134" mass="14741">MAYDFTDESNRDLTCASHSAATDLTGDAMVVRRRHERWPNEERARITAESFSPGVSVSQVARRNGVSLGLLHYWRRQVRASGAVEELRFVPVAVAQPVACGSGRLELTIGDVTVRIDGDVAVHRLRAVLEAIRG</sequence>
<evidence type="ECO:0000313" key="2">
    <source>
        <dbReference type="Proteomes" id="UP000583556"/>
    </source>
</evidence>
<protein>
    <submittedName>
        <fullName evidence="1">Transposase</fullName>
    </submittedName>
</protein>
<dbReference type="GO" id="GO:0006313">
    <property type="term" value="P:DNA transposition"/>
    <property type="evidence" value="ECO:0007669"/>
    <property type="project" value="InterPro"/>
</dbReference>
<dbReference type="SUPFAM" id="SSF48295">
    <property type="entry name" value="TrpR-like"/>
    <property type="match status" value="1"/>
</dbReference>
<dbReference type="InterPro" id="IPR010921">
    <property type="entry name" value="Trp_repressor/repl_initiator"/>
</dbReference>
<name>A0A7Y0GCT2_9SPHN</name>
<dbReference type="GO" id="GO:0043565">
    <property type="term" value="F:sequence-specific DNA binding"/>
    <property type="evidence" value="ECO:0007669"/>
    <property type="project" value="InterPro"/>
</dbReference>
<proteinExistence type="predicted"/>